<dbReference type="PANTHER" id="PTHR34773">
    <property type="entry name" value="FLAGELLAR SECRETION CHAPERONE FLIS"/>
    <property type="match status" value="1"/>
</dbReference>
<accession>A0A1F2PJX1</accession>
<keyword evidence="5" id="KW-0143">Chaperone</keyword>
<dbReference type="OrthoDB" id="1524959at2"/>
<evidence type="ECO:0000256" key="4">
    <source>
        <dbReference type="ARBA" id="ARBA00022795"/>
    </source>
</evidence>
<dbReference type="GO" id="GO:0005829">
    <property type="term" value="C:cytosol"/>
    <property type="evidence" value="ECO:0007669"/>
    <property type="project" value="UniProtKB-SubCell"/>
</dbReference>
<proteinExistence type="inferred from homology"/>
<organism evidence="6 7">
    <name type="scientific">Acetobacterium wieringae</name>
    <dbReference type="NCBI Taxonomy" id="52694"/>
    <lineage>
        <taxon>Bacteria</taxon>
        <taxon>Bacillati</taxon>
        <taxon>Bacillota</taxon>
        <taxon>Clostridia</taxon>
        <taxon>Eubacteriales</taxon>
        <taxon>Eubacteriaceae</taxon>
        <taxon>Acetobacterium</taxon>
    </lineage>
</organism>
<evidence type="ECO:0000256" key="1">
    <source>
        <dbReference type="ARBA" id="ARBA00004514"/>
    </source>
</evidence>
<reference evidence="6 7" key="1">
    <citation type="submission" date="2015-09" db="EMBL/GenBank/DDBJ databases">
        <title>Genome sequence of Acetobacterium wieringae DSM 1911.</title>
        <authorList>
            <person name="Poehlein A."/>
            <person name="Bengelsdorf F.R."/>
            <person name="Schiel-Bengelsdorf B."/>
            <person name="Duerre P."/>
            <person name="Daniel R."/>
        </authorList>
    </citation>
    <scope>NUCLEOTIDE SEQUENCE [LARGE SCALE GENOMIC DNA]</scope>
    <source>
        <strain evidence="6 7">DSM 1911</strain>
    </source>
</reference>
<evidence type="ECO:0000313" key="6">
    <source>
        <dbReference type="EMBL" id="OFV71670.1"/>
    </source>
</evidence>
<keyword evidence="6" id="KW-0966">Cell projection</keyword>
<evidence type="ECO:0000256" key="3">
    <source>
        <dbReference type="ARBA" id="ARBA00022490"/>
    </source>
</evidence>
<dbReference type="EMBL" id="LKEU01000017">
    <property type="protein sequence ID" value="OFV71670.1"/>
    <property type="molecule type" value="Genomic_DNA"/>
</dbReference>
<dbReference type="GO" id="GO:0044780">
    <property type="term" value="P:bacterial-type flagellum assembly"/>
    <property type="evidence" value="ECO:0007669"/>
    <property type="project" value="InterPro"/>
</dbReference>
<dbReference type="Pfam" id="PF02561">
    <property type="entry name" value="FliS"/>
    <property type="match status" value="1"/>
</dbReference>
<comment type="caution">
    <text evidence="6">The sequence shown here is derived from an EMBL/GenBank/DDBJ whole genome shotgun (WGS) entry which is preliminary data.</text>
</comment>
<keyword evidence="4" id="KW-1005">Bacterial flagellum biogenesis</keyword>
<gene>
    <name evidence="6" type="primary">fliS</name>
    <name evidence="6" type="ORF">ACWI_07950</name>
</gene>
<comment type="similarity">
    <text evidence="2">Belongs to the FliS family.</text>
</comment>
<sequence length="130" mass="14717">MQYANAYQESKRYAIESLSKGEVVIKLFEEAEKQVKMGIILIQKDSFAKAYNCIAKAQKVINSLNLSLDMQYPISIELNQMYSFIFNKLGEANASRDIQLMQSLLGLIIDLKDSFKEAEKISNPAKSRGL</sequence>
<dbReference type="PANTHER" id="PTHR34773:SF1">
    <property type="entry name" value="FLAGELLAR SECRETION CHAPERONE FLIS"/>
    <property type="match status" value="1"/>
</dbReference>
<keyword evidence="3" id="KW-0963">Cytoplasm</keyword>
<dbReference type="InterPro" id="IPR003713">
    <property type="entry name" value="FliS"/>
</dbReference>
<protein>
    <submittedName>
        <fullName evidence="6">Flagellar protein FliS</fullName>
    </submittedName>
</protein>
<dbReference type="Gene3D" id="1.20.120.340">
    <property type="entry name" value="Flagellar protein FliS"/>
    <property type="match status" value="1"/>
</dbReference>
<keyword evidence="6" id="KW-0282">Flagellum</keyword>
<dbReference type="InterPro" id="IPR036584">
    <property type="entry name" value="FliS_sf"/>
</dbReference>
<dbReference type="RefSeq" id="WP_070370144.1">
    <property type="nucleotide sequence ID" value="NZ_LKEU01000017.1"/>
</dbReference>
<dbReference type="SUPFAM" id="SSF101116">
    <property type="entry name" value="Flagellar export chaperone FliS"/>
    <property type="match status" value="1"/>
</dbReference>
<dbReference type="AlphaFoldDB" id="A0A1F2PJX1"/>
<dbReference type="Proteomes" id="UP000176244">
    <property type="component" value="Unassembled WGS sequence"/>
</dbReference>
<evidence type="ECO:0000256" key="5">
    <source>
        <dbReference type="ARBA" id="ARBA00023186"/>
    </source>
</evidence>
<keyword evidence="6" id="KW-0969">Cilium</keyword>
<dbReference type="GO" id="GO:0071973">
    <property type="term" value="P:bacterial-type flagellum-dependent cell motility"/>
    <property type="evidence" value="ECO:0007669"/>
    <property type="project" value="TreeGrafter"/>
</dbReference>
<name>A0A1F2PJX1_9FIRM</name>
<evidence type="ECO:0000313" key="7">
    <source>
        <dbReference type="Proteomes" id="UP000176244"/>
    </source>
</evidence>
<comment type="subcellular location">
    <subcellularLocation>
        <location evidence="1">Cytoplasm</location>
        <location evidence="1">Cytosol</location>
    </subcellularLocation>
</comment>
<dbReference type="CDD" id="cd16098">
    <property type="entry name" value="FliS"/>
    <property type="match status" value="1"/>
</dbReference>
<dbReference type="STRING" id="52694.ACWI_07950"/>
<evidence type="ECO:0000256" key="2">
    <source>
        <dbReference type="ARBA" id="ARBA00008787"/>
    </source>
</evidence>